<evidence type="ECO:0000256" key="7">
    <source>
        <dbReference type="SAM" id="Phobius"/>
    </source>
</evidence>
<keyword evidence="4 7" id="KW-1133">Transmembrane helix</keyword>
<comment type="caution">
    <text evidence="8">The sequence shown here is derived from an EMBL/GenBank/DDBJ whole genome shotgun (WGS) entry which is preliminary data.</text>
</comment>
<comment type="similarity">
    <text evidence="2">Belongs to the ADIPOR family.</text>
</comment>
<proteinExistence type="inferred from homology"/>
<dbReference type="AlphaFoldDB" id="A0AA39V2B9"/>
<keyword evidence="6" id="KW-0479">Metal-binding</keyword>
<reference evidence="8" key="1">
    <citation type="submission" date="2023-03" db="EMBL/GenBank/DDBJ databases">
        <title>Complete genome of Cladonia borealis.</title>
        <authorList>
            <person name="Park H."/>
        </authorList>
    </citation>
    <scope>NUCLEOTIDE SEQUENCE</scope>
    <source>
        <strain evidence="8">ANT050790</strain>
    </source>
</reference>
<dbReference type="GO" id="GO:0038023">
    <property type="term" value="F:signaling receptor activity"/>
    <property type="evidence" value="ECO:0007669"/>
    <property type="project" value="TreeGrafter"/>
</dbReference>
<feature type="transmembrane region" description="Helical" evidence="7">
    <location>
        <begin position="53"/>
        <end position="71"/>
    </location>
</feature>
<dbReference type="Pfam" id="PF03006">
    <property type="entry name" value="HlyIII"/>
    <property type="match status" value="1"/>
</dbReference>
<evidence type="ECO:0000256" key="3">
    <source>
        <dbReference type="ARBA" id="ARBA00022692"/>
    </source>
</evidence>
<evidence type="ECO:0000313" key="9">
    <source>
        <dbReference type="Proteomes" id="UP001166286"/>
    </source>
</evidence>
<protein>
    <submittedName>
        <fullName evidence="8">Uncharacterized protein</fullName>
    </submittedName>
</protein>
<keyword evidence="3 7" id="KW-0812">Transmembrane</keyword>
<evidence type="ECO:0000256" key="4">
    <source>
        <dbReference type="ARBA" id="ARBA00022989"/>
    </source>
</evidence>
<comment type="subcellular location">
    <subcellularLocation>
        <location evidence="1">Membrane</location>
        <topology evidence="1">Multi-pass membrane protein</topology>
    </subcellularLocation>
</comment>
<dbReference type="Proteomes" id="UP001166286">
    <property type="component" value="Unassembled WGS sequence"/>
</dbReference>
<dbReference type="GO" id="GO:0016020">
    <property type="term" value="C:membrane"/>
    <property type="evidence" value="ECO:0007669"/>
    <property type="project" value="UniProtKB-SubCell"/>
</dbReference>
<evidence type="ECO:0000256" key="2">
    <source>
        <dbReference type="ARBA" id="ARBA00007018"/>
    </source>
</evidence>
<evidence type="ECO:0000256" key="6">
    <source>
        <dbReference type="PIRSR" id="PIRSR604254-1"/>
    </source>
</evidence>
<organism evidence="8 9">
    <name type="scientific">Cladonia borealis</name>
    <dbReference type="NCBI Taxonomy" id="184061"/>
    <lineage>
        <taxon>Eukaryota</taxon>
        <taxon>Fungi</taxon>
        <taxon>Dikarya</taxon>
        <taxon>Ascomycota</taxon>
        <taxon>Pezizomycotina</taxon>
        <taxon>Lecanoromycetes</taxon>
        <taxon>OSLEUM clade</taxon>
        <taxon>Lecanoromycetidae</taxon>
        <taxon>Lecanorales</taxon>
        <taxon>Lecanorineae</taxon>
        <taxon>Cladoniaceae</taxon>
        <taxon>Cladonia</taxon>
    </lineage>
</organism>
<dbReference type="PANTHER" id="PTHR20855:SF52">
    <property type="entry name" value="ADIPONECTIN RECEPTOR PROTEIN"/>
    <property type="match status" value="1"/>
</dbReference>
<sequence>MVYTRDHEYILTNYRYASRLRLYTVLNPYSQASYSFQNSIESIWRIHHETINIWTHLLGSILYCLVPLYGYTELRSRYNEASELDFAALTIFFFGVTTCFALSTFFHMFMNHSKEVWKLGNELDHLGIVLVIWSSMVPSDYFGFYCSPDLQILYCAIAKISALGCGIFTMKPQFRAPAY</sequence>
<keyword evidence="9" id="KW-1185">Reference proteome</keyword>
<feature type="transmembrane region" description="Helical" evidence="7">
    <location>
        <begin position="86"/>
        <end position="106"/>
    </location>
</feature>
<dbReference type="PANTHER" id="PTHR20855">
    <property type="entry name" value="ADIPOR/PROGESTIN RECEPTOR-RELATED"/>
    <property type="match status" value="1"/>
</dbReference>
<dbReference type="GO" id="GO:0006882">
    <property type="term" value="P:intracellular zinc ion homeostasis"/>
    <property type="evidence" value="ECO:0007669"/>
    <property type="project" value="TreeGrafter"/>
</dbReference>
<name>A0AA39V2B9_9LECA</name>
<keyword evidence="5 7" id="KW-0472">Membrane</keyword>
<feature type="binding site" evidence="6">
    <location>
        <position position="107"/>
    </location>
    <ligand>
        <name>Zn(2+)</name>
        <dbReference type="ChEBI" id="CHEBI:29105"/>
    </ligand>
</feature>
<dbReference type="GO" id="GO:0046872">
    <property type="term" value="F:metal ion binding"/>
    <property type="evidence" value="ECO:0007669"/>
    <property type="project" value="UniProtKB-KW"/>
</dbReference>
<dbReference type="EMBL" id="JAFEKC020000020">
    <property type="protein sequence ID" value="KAK0508439.1"/>
    <property type="molecule type" value="Genomic_DNA"/>
</dbReference>
<evidence type="ECO:0000313" key="8">
    <source>
        <dbReference type="EMBL" id="KAK0508439.1"/>
    </source>
</evidence>
<accession>A0AA39V2B9</accession>
<evidence type="ECO:0000256" key="5">
    <source>
        <dbReference type="ARBA" id="ARBA00023136"/>
    </source>
</evidence>
<evidence type="ECO:0000256" key="1">
    <source>
        <dbReference type="ARBA" id="ARBA00004141"/>
    </source>
</evidence>
<gene>
    <name evidence="8" type="ORF">JMJ35_008715</name>
</gene>
<dbReference type="InterPro" id="IPR004254">
    <property type="entry name" value="AdipoR/HlyIII-related"/>
</dbReference>
<keyword evidence="6" id="KW-0862">Zinc</keyword>